<reference evidence="1 2" key="1">
    <citation type="submission" date="2013-07" db="EMBL/GenBank/DDBJ databases">
        <title>Thalassospira permensis NBRC 106175 Genome Sequencing.</title>
        <authorList>
            <person name="Lai Q."/>
            <person name="Shao Z."/>
        </authorList>
    </citation>
    <scope>NUCLEOTIDE SEQUENCE [LARGE SCALE GENOMIC DNA]</scope>
    <source>
        <strain evidence="1 2">NBRC 106175</strain>
    </source>
</reference>
<dbReference type="Proteomes" id="UP000027463">
    <property type="component" value="Unassembled WGS sequence"/>
</dbReference>
<evidence type="ECO:0000313" key="2">
    <source>
        <dbReference type="Proteomes" id="UP000027463"/>
    </source>
</evidence>
<dbReference type="RefSeq" id="WP_084716418.1">
    <property type="nucleotide sequence ID" value="NZ_AUNC01000001.1"/>
</dbReference>
<gene>
    <name evidence="1" type="ORF">SMB34_00090</name>
</gene>
<sequence>MPDFSHEYYVPLLRGKMGEFIALKELSLTARSSLTPLLEVPDRDWDYEVEDYRKTVEEHINRYPDLITDNWGLAEIFVDAPSVSETDVMNDGTHPLEYIFDRLSLASSLAIPVTSLSRPATYQQAVQSIVARNGRGVCIRIERDALSSATFATDLQALLGYLNISEGEVDLVLDLGFIGGDSQIPIFQSFATNFIATNSIALNARTLTLLSSAFPVNLSNFGIGISSTPRSDWHLWQNIIANSQLPRLPSFGDYAISNPEIAQIDPRLMRMSASIRYTSDDVWFIFKGYGITNAARGGTSQYFDLARAITQHRSWCGRTFSWGDAFIDDVANNVAGPGNGQSWRQAPTNHHLHFAVNQIANLP</sequence>
<organism evidence="1 2">
    <name type="scientific">Thalassospira permensis NBRC 106175</name>
    <dbReference type="NCBI Taxonomy" id="1353532"/>
    <lineage>
        <taxon>Bacteria</taxon>
        <taxon>Pseudomonadati</taxon>
        <taxon>Pseudomonadota</taxon>
        <taxon>Alphaproteobacteria</taxon>
        <taxon>Rhodospirillales</taxon>
        <taxon>Thalassospiraceae</taxon>
        <taxon>Thalassospira</taxon>
    </lineage>
</organism>
<keyword evidence="2" id="KW-1185">Reference proteome</keyword>
<dbReference type="InterPro" id="IPR025683">
    <property type="entry name" value="Protein_beta"/>
</dbReference>
<proteinExistence type="predicted"/>
<evidence type="ECO:0000313" key="1">
    <source>
        <dbReference type="EMBL" id="KEO59412.1"/>
    </source>
</evidence>
<protein>
    <recommendedName>
        <fullName evidence="3">Beta protein</fullName>
    </recommendedName>
</protein>
<dbReference type="EMBL" id="AUNC01000001">
    <property type="protein sequence ID" value="KEO59412.1"/>
    <property type="molecule type" value="Genomic_DNA"/>
</dbReference>
<comment type="caution">
    <text evidence="1">The sequence shown here is derived from an EMBL/GenBank/DDBJ whole genome shotgun (WGS) entry which is preliminary data.</text>
</comment>
<dbReference type="Pfam" id="PF14350">
    <property type="entry name" value="Beta_protein"/>
    <property type="match status" value="1"/>
</dbReference>
<accession>A0ABR4TUE9</accession>
<evidence type="ECO:0008006" key="3">
    <source>
        <dbReference type="Google" id="ProtNLM"/>
    </source>
</evidence>
<name>A0ABR4TUE9_9PROT</name>